<dbReference type="OrthoDB" id="2101715at2759"/>
<sequence>MMVVDQVRQLLQIQASPSRWHLFEWCDLAITPSFIKHCCQDMLTAQWTRKLPLIQTTAPAELAARLIHTFLDDFPDIESEQYFVIDFCSGAGGEHIFKSFPRYGSVVMGLTMDPINLCYSMIGSKRRSRYKDT</sequence>
<dbReference type="EMBL" id="CAIJEO010000005">
    <property type="protein sequence ID" value="CAD0092440.1"/>
    <property type="molecule type" value="Genomic_DNA"/>
</dbReference>
<comment type="caution">
    <text evidence="1">The sequence shown here is derived from an EMBL/GenBank/DDBJ whole genome shotgun (WGS) entry which is preliminary data.</text>
</comment>
<dbReference type="Proteomes" id="UP000714618">
    <property type="component" value="Unassembled WGS sequence"/>
</dbReference>
<accession>A0A9N8JVS1</accession>
<protein>
    <submittedName>
        <fullName evidence="1">Uncharacterized protein</fullName>
    </submittedName>
</protein>
<keyword evidence="2" id="KW-1185">Reference proteome</keyword>
<evidence type="ECO:0000313" key="2">
    <source>
        <dbReference type="Proteomes" id="UP000714618"/>
    </source>
</evidence>
<reference evidence="1" key="1">
    <citation type="submission" date="2020-06" db="EMBL/GenBank/DDBJ databases">
        <authorList>
            <person name="Onetto C."/>
        </authorList>
    </citation>
    <scope>NUCLEOTIDE SEQUENCE</scope>
</reference>
<dbReference type="AlphaFoldDB" id="A0A9N8JVS1"/>
<name>A0A9N8JVS1_9PEZI</name>
<proteinExistence type="predicted"/>
<evidence type="ECO:0000313" key="1">
    <source>
        <dbReference type="EMBL" id="CAD0092440.1"/>
    </source>
</evidence>
<gene>
    <name evidence="1" type="ORF">AWRI4233_LOCUS3640</name>
</gene>
<feature type="non-terminal residue" evidence="1">
    <location>
        <position position="133"/>
    </location>
</feature>
<organism evidence="1 2">
    <name type="scientific">Aureobasidium mustum</name>
    <dbReference type="NCBI Taxonomy" id="2773714"/>
    <lineage>
        <taxon>Eukaryota</taxon>
        <taxon>Fungi</taxon>
        <taxon>Dikarya</taxon>
        <taxon>Ascomycota</taxon>
        <taxon>Pezizomycotina</taxon>
        <taxon>Dothideomycetes</taxon>
        <taxon>Dothideomycetidae</taxon>
        <taxon>Dothideales</taxon>
        <taxon>Saccotheciaceae</taxon>
        <taxon>Aureobasidium</taxon>
    </lineage>
</organism>